<sequence>MNRLIIIQQKGGLGILTLNRPKALNAINVDLQREIMSQLELWKTDPSIKAVVFNSSHARAFCAGGDIRQIASFIKEGHFEQGLSIFTHNYQLFYYVSQYPKPTISIMDGITMGGGIGLGCFATHRIVTERVVMAMPEVKIALTPDAGSNFLFGNAPGYTGLRMMLTGQSFYADDAIKLGFADYVVSSSMVPAILDQIEKRNISDVLTPLKRDRKYDPNFLQDVEDIYGAPDVETIIGRLRRSFLPWAKEDLKEISQACPFSLEVTYKSWHKKISNLKDALQHELNMNSHLLWRSDFLEGVRAVVVDKDRCPKWDKAPILSQTVDTCFVSSHKLYS</sequence>
<dbReference type="InterPro" id="IPR045004">
    <property type="entry name" value="ECH_dom"/>
</dbReference>
<dbReference type="Gene3D" id="3.90.226.10">
    <property type="entry name" value="2-enoyl-CoA Hydratase, Chain A, domain 1"/>
    <property type="match status" value="1"/>
</dbReference>
<dbReference type="Pfam" id="PF16113">
    <property type="entry name" value="ECH_2"/>
    <property type="match status" value="1"/>
</dbReference>
<dbReference type="Proteomes" id="UP000005939">
    <property type="component" value="Unassembled WGS sequence"/>
</dbReference>
<evidence type="ECO:0000256" key="2">
    <source>
        <dbReference type="ARBA" id="ARBA00011915"/>
    </source>
</evidence>
<dbReference type="SUPFAM" id="SSF52096">
    <property type="entry name" value="ClpP/crotonase"/>
    <property type="match status" value="1"/>
</dbReference>
<gene>
    <name evidence="5" type="ORF">CIN_18120</name>
</gene>
<dbReference type="STRING" id="1088868.CIN_18120"/>
<evidence type="ECO:0000313" key="5">
    <source>
        <dbReference type="EMBL" id="EHD13620.1"/>
    </source>
</evidence>
<dbReference type="InterPro" id="IPR032259">
    <property type="entry name" value="HIBYL-CoA-H"/>
</dbReference>
<evidence type="ECO:0000313" key="6">
    <source>
        <dbReference type="Proteomes" id="UP000005939"/>
    </source>
</evidence>
<comment type="caution">
    <text evidence="5">The sequence shown here is derived from an EMBL/GenBank/DDBJ whole genome shotgun (WGS) entry which is preliminary data.</text>
</comment>
<dbReference type="InterPro" id="IPR029045">
    <property type="entry name" value="ClpP/crotonase-like_dom_sf"/>
</dbReference>
<comment type="catalytic activity">
    <reaction evidence="1">
        <text>3-hydroxy-2-methylpropanoyl-CoA + H2O = 3-hydroxy-2-methylpropanoate + CoA + H(+)</text>
        <dbReference type="Rhea" id="RHEA:20888"/>
        <dbReference type="ChEBI" id="CHEBI:11805"/>
        <dbReference type="ChEBI" id="CHEBI:15377"/>
        <dbReference type="ChEBI" id="CHEBI:15378"/>
        <dbReference type="ChEBI" id="CHEBI:57287"/>
        <dbReference type="ChEBI" id="CHEBI:57340"/>
        <dbReference type="EC" id="3.1.2.4"/>
    </reaction>
</comment>
<dbReference type="PANTHER" id="PTHR43176:SF3">
    <property type="entry name" value="3-HYDROXYISOBUTYRYL-COA HYDROLASE, MITOCHONDRIAL"/>
    <property type="match status" value="1"/>
</dbReference>
<evidence type="ECO:0000256" key="3">
    <source>
        <dbReference type="ARBA" id="ARBA00022801"/>
    </source>
</evidence>
<evidence type="ECO:0000256" key="1">
    <source>
        <dbReference type="ARBA" id="ARBA00001709"/>
    </source>
</evidence>
<organism evidence="5 6">
    <name type="scientific">Commensalibacter intestini A911</name>
    <dbReference type="NCBI Taxonomy" id="1088868"/>
    <lineage>
        <taxon>Bacteria</taxon>
        <taxon>Pseudomonadati</taxon>
        <taxon>Pseudomonadota</taxon>
        <taxon>Alphaproteobacteria</taxon>
        <taxon>Acetobacterales</taxon>
        <taxon>Acetobacteraceae</taxon>
    </lineage>
</organism>
<dbReference type="AlphaFoldDB" id="G6F2G6"/>
<protein>
    <recommendedName>
        <fullName evidence="2">3-hydroxyisobutyryl-CoA hydrolase</fullName>
        <ecNumber evidence="2">3.1.2.4</ecNumber>
    </recommendedName>
</protein>
<reference evidence="5 6" key="1">
    <citation type="submission" date="2011-10" db="EMBL/GenBank/DDBJ databases">
        <title>Genome Sequence of Commensalibacter intestini A911, isolated from Drosophila gut.</title>
        <authorList>
            <person name="Lee W.-J."/>
            <person name="Kim E.-K."/>
        </authorList>
    </citation>
    <scope>NUCLEOTIDE SEQUENCE [LARGE SCALE GENOMIC DNA]</scope>
    <source>
        <strain evidence="5 6">A911</strain>
    </source>
</reference>
<dbReference type="EC" id="3.1.2.4" evidence="2"/>
<feature type="domain" description="Enoyl-CoA hydratase/isomerase" evidence="4">
    <location>
        <begin position="14"/>
        <end position="317"/>
    </location>
</feature>
<dbReference type="GO" id="GO:0003860">
    <property type="term" value="F:3-hydroxyisobutyryl-CoA hydrolase activity"/>
    <property type="evidence" value="ECO:0007669"/>
    <property type="project" value="UniProtKB-EC"/>
</dbReference>
<dbReference type="eggNOG" id="COG1024">
    <property type="taxonomic scope" value="Bacteria"/>
</dbReference>
<dbReference type="PATRIC" id="fig|1088868.3.peg.1818"/>
<dbReference type="OrthoDB" id="9790967at2"/>
<proteinExistence type="predicted"/>
<dbReference type="CDD" id="cd06558">
    <property type="entry name" value="crotonase-like"/>
    <property type="match status" value="1"/>
</dbReference>
<accession>G6F2G6</accession>
<dbReference type="RefSeq" id="WP_008854802.1">
    <property type="nucleotide sequence ID" value="NZ_AGFR01000009.1"/>
</dbReference>
<dbReference type="EMBL" id="AGFR01000009">
    <property type="protein sequence ID" value="EHD13620.1"/>
    <property type="molecule type" value="Genomic_DNA"/>
</dbReference>
<keyword evidence="3" id="KW-0378">Hydrolase</keyword>
<name>G6F2G6_9PROT</name>
<dbReference type="NCBIfam" id="NF004127">
    <property type="entry name" value="PRK05617.1"/>
    <property type="match status" value="1"/>
</dbReference>
<dbReference type="GO" id="GO:0006574">
    <property type="term" value="P:L-valine catabolic process"/>
    <property type="evidence" value="ECO:0007669"/>
    <property type="project" value="TreeGrafter"/>
</dbReference>
<dbReference type="PANTHER" id="PTHR43176">
    <property type="entry name" value="3-HYDROXYISOBUTYRYL-COA HYDROLASE-RELATED"/>
    <property type="match status" value="1"/>
</dbReference>
<evidence type="ECO:0000259" key="4">
    <source>
        <dbReference type="Pfam" id="PF16113"/>
    </source>
</evidence>